<geneLocation type="plasmid" evidence="1 2">
    <name>pOSC7112.03</name>
</geneLocation>
<accession>K9VTH7</accession>
<evidence type="ECO:0000313" key="2">
    <source>
        <dbReference type="Proteomes" id="UP000010478"/>
    </source>
</evidence>
<evidence type="ECO:0000313" key="1">
    <source>
        <dbReference type="EMBL" id="AFZ10869.1"/>
    </source>
</evidence>
<gene>
    <name evidence="1" type="ORF">Osc7112_6777</name>
</gene>
<organism evidence="1 2">
    <name type="scientific">Phormidium nigroviride PCC 7112</name>
    <dbReference type="NCBI Taxonomy" id="179408"/>
    <lineage>
        <taxon>Bacteria</taxon>
        <taxon>Bacillati</taxon>
        <taxon>Cyanobacteriota</taxon>
        <taxon>Cyanophyceae</taxon>
        <taxon>Oscillatoriophycideae</taxon>
        <taxon>Oscillatoriales</taxon>
        <taxon>Oscillatoriaceae</taxon>
        <taxon>Phormidium</taxon>
    </lineage>
</organism>
<protein>
    <submittedName>
        <fullName evidence="1">Uncharacterized protein</fullName>
    </submittedName>
</protein>
<dbReference type="Proteomes" id="UP000010478">
    <property type="component" value="Plasmid pOSC7112.03"/>
</dbReference>
<dbReference type="HOGENOM" id="CLU_2899813_0_0_3"/>
<name>K9VTH7_9CYAN</name>
<keyword evidence="1" id="KW-0614">Plasmid</keyword>
<dbReference type="KEGG" id="oni:Osc7112_6777"/>
<keyword evidence="2" id="KW-1185">Reference proteome</keyword>
<dbReference type="AlphaFoldDB" id="K9VTH7"/>
<sequence length="62" mass="7032">MLNFDGNYALTTDEKPPFLTEVIDPLGRSYRYDLPLGHVFKLVVSLKICRAQALNAHEPLET</sequence>
<dbReference type="EMBL" id="CP003617">
    <property type="protein sequence ID" value="AFZ10869.1"/>
    <property type="molecule type" value="Genomic_DNA"/>
</dbReference>
<reference evidence="1 2" key="1">
    <citation type="submission" date="2012-05" db="EMBL/GenBank/DDBJ databases">
        <title>Finished plasmid 3 of genome of Oscillatoria sp. PCC 7112.</title>
        <authorList>
            <consortium name="US DOE Joint Genome Institute"/>
            <person name="Gugger M."/>
            <person name="Coursin T."/>
            <person name="Rippka R."/>
            <person name="Tandeau De Marsac N."/>
            <person name="Huntemann M."/>
            <person name="Wei C.-L."/>
            <person name="Han J."/>
            <person name="Detter J.C."/>
            <person name="Han C."/>
            <person name="Tapia R."/>
            <person name="Davenport K."/>
            <person name="Daligault H."/>
            <person name="Erkkila T."/>
            <person name="Gu W."/>
            <person name="Munk A.C.C."/>
            <person name="Teshima H."/>
            <person name="Xu Y."/>
            <person name="Chain P."/>
            <person name="Chen A."/>
            <person name="Krypides N."/>
            <person name="Mavromatis K."/>
            <person name="Markowitz V."/>
            <person name="Szeto E."/>
            <person name="Ivanova N."/>
            <person name="Mikhailova N."/>
            <person name="Ovchinnikova G."/>
            <person name="Pagani I."/>
            <person name="Pati A."/>
            <person name="Goodwin L."/>
            <person name="Peters L."/>
            <person name="Pitluck S."/>
            <person name="Woyke T."/>
            <person name="Kerfeld C."/>
        </authorList>
    </citation>
    <scope>NUCLEOTIDE SEQUENCE [LARGE SCALE GENOMIC DNA]</scope>
    <source>
        <strain evidence="1 2">PCC 7112</strain>
        <plasmid evidence="1 2">pOSC7112.03</plasmid>
    </source>
</reference>
<proteinExistence type="predicted"/>